<dbReference type="OrthoDB" id="5289372at2"/>
<gene>
    <name evidence="4" type="ORF">FHX37_3087</name>
</gene>
<dbReference type="Gene3D" id="1.20.144.10">
    <property type="entry name" value="Phosphatidic acid phosphatase type 2/haloperoxidase"/>
    <property type="match status" value="1"/>
</dbReference>
<organism evidence="4 5">
    <name type="scientific">Haloactinospora alba</name>
    <dbReference type="NCBI Taxonomy" id="405555"/>
    <lineage>
        <taxon>Bacteria</taxon>
        <taxon>Bacillati</taxon>
        <taxon>Actinomycetota</taxon>
        <taxon>Actinomycetes</taxon>
        <taxon>Streptosporangiales</taxon>
        <taxon>Nocardiopsidaceae</taxon>
        <taxon>Haloactinospora</taxon>
    </lineage>
</organism>
<proteinExistence type="predicted"/>
<keyword evidence="2" id="KW-0812">Transmembrane</keyword>
<keyword evidence="2" id="KW-1133">Transmembrane helix</keyword>
<dbReference type="AlphaFoldDB" id="A0A543NMM9"/>
<keyword evidence="5" id="KW-1185">Reference proteome</keyword>
<accession>A0A543NMM9</accession>
<dbReference type="InterPro" id="IPR000326">
    <property type="entry name" value="PAP2/HPO"/>
</dbReference>
<dbReference type="PANTHER" id="PTHR14969">
    <property type="entry name" value="SPHINGOSINE-1-PHOSPHATE PHOSPHOHYDROLASE"/>
    <property type="match status" value="1"/>
</dbReference>
<dbReference type="Proteomes" id="UP000317422">
    <property type="component" value="Unassembled WGS sequence"/>
</dbReference>
<dbReference type="PANTHER" id="PTHR14969:SF13">
    <property type="entry name" value="AT30094P"/>
    <property type="match status" value="1"/>
</dbReference>
<feature type="domain" description="Phosphatidic acid phosphatase type 2/haloperoxidase" evidence="3">
    <location>
        <begin position="109"/>
        <end position="222"/>
    </location>
</feature>
<name>A0A543NMM9_9ACTN</name>
<evidence type="ECO:0000259" key="3">
    <source>
        <dbReference type="SMART" id="SM00014"/>
    </source>
</evidence>
<feature type="compositionally biased region" description="Basic and acidic residues" evidence="1">
    <location>
        <begin position="7"/>
        <end position="18"/>
    </location>
</feature>
<evidence type="ECO:0000313" key="4">
    <source>
        <dbReference type="EMBL" id="TQN33088.1"/>
    </source>
</evidence>
<dbReference type="SMART" id="SM00014">
    <property type="entry name" value="acidPPc"/>
    <property type="match status" value="1"/>
</dbReference>
<feature type="transmembrane region" description="Helical" evidence="2">
    <location>
        <begin position="207"/>
        <end position="228"/>
    </location>
</feature>
<reference evidence="4 5" key="1">
    <citation type="submission" date="2019-06" db="EMBL/GenBank/DDBJ databases">
        <title>Sequencing the genomes of 1000 actinobacteria strains.</title>
        <authorList>
            <person name="Klenk H.-P."/>
        </authorList>
    </citation>
    <scope>NUCLEOTIDE SEQUENCE [LARGE SCALE GENOMIC DNA]</scope>
    <source>
        <strain evidence="4 5">DSM 45015</strain>
    </source>
</reference>
<protein>
    <submittedName>
        <fullName evidence="4">Undecaprenyl-diphosphatase</fullName>
    </submittedName>
</protein>
<feature type="region of interest" description="Disordered" evidence="1">
    <location>
        <begin position="1"/>
        <end position="25"/>
    </location>
</feature>
<feature type="transmembrane region" description="Helical" evidence="2">
    <location>
        <begin position="151"/>
        <end position="173"/>
    </location>
</feature>
<evidence type="ECO:0000313" key="5">
    <source>
        <dbReference type="Proteomes" id="UP000317422"/>
    </source>
</evidence>
<dbReference type="InterPro" id="IPR036938">
    <property type="entry name" value="PAP2/HPO_sf"/>
</dbReference>
<feature type="transmembrane region" description="Helical" evidence="2">
    <location>
        <begin position="110"/>
        <end position="131"/>
    </location>
</feature>
<dbReference type="CDD" id="cd03392">
    <property type="entry name" value="PAP2_like_2"/>
    <property type="match status" value="1"/>
</dbReference>
<dbReference type="RefSeq" id="WP_141924503.1">
    <property type="nucleotide sequence ID" value="NZ_VFQC01000001.1"/>
</dbReference>
<evidence type="ECO:0000256" key="1">
    <source>
        <dbReference type="SAM" id="MobiDB-lite"/>
    </source>
</evidence>
<dbReference type="SUPFAM" id="SSF48317">
    <property type="entry name" value="Acid phosphatase/Vanadium-dependent haloperoxidase"/>
    <property type="match status" value="1"/>
</dbReference>
<sequence>MVSRSVPSREHCGTEPRPCDPLPRQRRPLTGATLVATVALVLLGTLVAVGWGPLVTADRVVAGALYGLVHGSAAAHGVELWTEAFGTWTMRIVALATAAWLLLRRRISTAVWAAGTVFAANLAGLALKLTVGRQRPAFDDPITTAVGPSFPSGHALMAVTGTAILLFAVLPLLPSRLRPAAWAAALAVTVSTALSRPLLGVHWFSDVLAGAALGVAVVAGSLLLWTFLPAGARRWDRPAFRP</sequence>
<keyword evidence="2" id="KW-0472">Membrane</keyword>
<dbReference type="Pfam" id="PF01569">
    <property type="entry name" value="PAP2"/>
    <property type="match status" value="1"/>
</dbReference>
<dbReference type="EMBL" id="VFQC01000001">
    <property type="protein sequence ID" value="TQN33088.1"/>
    <property type="molecule type" value="Genomic_DNA"/>
</dbReference>
<feature type="transmembrane region" description="Helical" evidence="2">
    <location>
        <begin position="180"/>
        <end position="201"/>
    </location>
</feature>
<feature type="transmembrane region" description="Helical" evidence="2">
    <location>
        <begin position="32"/>
        <end position="51"/>
    </location>
</feature>
<feature type="transmembrane region" description="Helical" evidence="2">
    <location>
        <begin position="85"/>
        <end position="103"/>
    </location>
</feature>
<comment type="caution">
    <text evidence="4">The sequence shown here is derived from an EMBL/GenBank/DDBJ whole genome shotgun (WGS) entry which is preliminary data.</text>
</comment>
<evidence type="ECO:0000256" key="2">
    <source>
        <dbReference type="SAM" id="Phobius"/>
    </source>
</evidence>